<accession>C9V3M2</accession>
<keyword evidence="1" id="KW-0472">Membrane</keyword>
<dbReference type="EMBL" id="EF043341">
    <property type="protein sequence ID" value="ABJ55677.1"/>
    <property type="molecule type" value="Genomic_DNA"/>
</dbReference>
<proteinExistence type="predicted"/>
<evidence type="ECO:0000313" key="2">
    <source>
        <dbReference type="EMBL" id="ABJ55677.1"/>
    </source>
</evidence>
<evidence type="ECO:0000256" key="1">
    <source>
        <dbReference type="SAM" id="Phobius"/>
    </source>
</evidence>
<protein>
    <submittedName>
        <fullName evidence="2">ATP synthase F0 subunit 8</fullName>
    </submittedName>
</protein>
<geneLocation type="mitochondrion" evidence="2"/>
<sequence>MPHFSPMNWVLLMGWFWFMIILVSLFSWWFTKPLWVLVD</sequence>
<gene>
    <name evidence="2" type="primary">ATP8</name>
</gene>
<dbReference type="AlphaFoldDB" id="C9V3M2"/>
<keyword evidence="1" id="KW-1133">Transmembrane helix</keyword>
<keyword evidence="2" id="KW-0496">Mitochondrion</keyword>
<keyword evidence="1" id="KW-0812">Transmembrane</keyword>
<dbReference type="RefSeq" id="YP_003208152.1">
    <property type="nucleotide sequence ID" value="NC_013271.1"/>
</dbReference>
<reference evidence="2" key="1">
    <citation type="submission" date="2006-10" db="EMBL/GenBank/DDBJ databases">
        <title>The complete sequences and gene organization of the mitochondrial genomes of the heterodont bivalves Loripes lacteus and Lucinella divaricata.</title>
        <authorList>
            <person name="Dreyer H."/>
            <person name="Steiner G."/>
            <person name="Satler M."/>
        </authorList>
    </citation>
    <scope>NUCLEOTIDE SEQUENCE</scope>
</reference>
<dbReference type="GeneID" id="8457710"/>
<feature type="transmembrane region" description="Helical" evidence="1">
    <location>
        <begin position="9"/>
        <end position="30"/>
    </location>
</feature>
<organism evidence="2">
    <name type="scientific">Loripes lacteus</name>
    <dbReference type="NCBI Taxonomy" id="406538"/>
    <lineage>
        <taxon>Eukaryota</taxon>
        <taxon>Metazoa</taxon>
        <taxon>Spiralia</taxon>
        <taxon>Lophotrochozoa</taxon>
        <taxon>Mollusca</taxon>
        <taxon>Bivalvia</taxon>
        <taxon>Autobranchia</taxon>
        <taxon>Heteroconchia</taxon>
        <taxon>Euheterodonta</taxon>
        <taxon>Imparidentia</taxon>
        <taxon>Lucinida</taxon>
        <taxon>Lucinoidea</taxon>
        <taxon>Lucinidae</taxon>
        <taxon>Loripes</taxon>
    </lineage>
</organism>
<dbReference type="CTD" id="4509"/>
<name>C9V3M2_9BIVA</name>